<evidence type="ECO:0000313" key="2">
    <source>
        <dbReference type="Proteomes" id="UP001601058"/>
    </source>
</evidence>
<name>A0ABW6K2W6_9BACI</name>
<comment type="caution">
    <text evidence="1">The sequence shown here is derived from an EMBL/GenBank/DDBJ whole genome shotgun (WGS) entry which is preliminary data.</text>
</comment>
<proteinExistence type="predicted"/>
<sequence length="75" mass="8468">MTKLHPGSLIGTKYFLLSLIGYGVADGYHNSLEELEKATFSYSVIVVKNHKEQKGRIGRLSKLIAKLQFDIQEED</sequence>
<gene>
    <name evidence="1" type="ORF">ACFYKT_16420</name>
</gene>
<dbReference type="RefSeq" id="WP_389221836.1">
    <property type="nucleotide sequence ID" value="NZ_JBIACJ010000009.1"/>
</dbReference>
<evidence type="ECO:0000313" key="1">
    <source>
        <dbReference type="EMBL" id="MFE8697927.1"/>
    </source>
</evidence>
<keyword evidence="2" id="KW-1185">Reference proteome</keyword>
<dbReference type="EMBL" id="JBIACJ010000009">
    <property type="protein sequence ID" value="MFE8697927.1"/>
    <property type="molecule type" value="Genomic_DNA"/>
</dbReference>
<protein>
    <submittedName>
        <fullName evidence="1">Uncharacterized protein</fullName>
    </submittedName>
</protein>
<organism evidence="1 2">
    <name type="scientific">Cytobacillus mangrovibacter</name>
    <dbReference type="NCBI Taxonomy" id="3299024"/>
    <lineage>
        <taxon>Bacteria</taxon>
        <taxon>Bacillati</taxon>
        <taxon>Bacillota</taxon>
        <taxon>Bacilli</taxon>
        <taxon>Bacillales</taxon>
        <taxon>Bacillaceae</taxon>
        <taxon>Cytobacillus</taxon>
    </lineage>
</organism>
<accession>A0ABW6K2W6</accession>
<reference evidence="1 2" key="1">
    <citation type="submission" date="2024-08" db="EMBL/GenBank/DDBJ databases">
        <title>Two novel Cytobacillus novel species.</title>
        <authorList>
            <person name="Liu G."/>
        </authorList>
    </citation>
    <scope>NUCLEOTIDE SEQUENCE [LARGE SCALE GENOMIC DNA]</scope>
    <source>
        <strain evidence="1 2">FJAT-53684</strain>
    </source>
</reference>
<dbReference type="Proteomes" id="UP001601058">
    <property type="component" value="Unassembled WGS sequence"/>
</dbReference>